<accession>A0A6G2DBC0</accession>
<name>A0A6G2DBC0_STREE</name>
<sequence>MEFRLAFPNEVDAIMQVIEDAKKCLADAGSDQWQNGYPNADVIIDDIISGQAYVALEEGELLAYAAVTKSPEEAY</sequence>
<evidence type="ECO:0000313" key="2">
    <source>
        <dbReference type="Proteomes" id="UP000483094"/>
    </source>
</evidence>
<protein>
    <submittedName>
        <fullName evidence="1">GNAT family N-acetyltransferase</fullName>
    </submittedName>
</protein>
<dbReference type="AlphaFoldDB" id="A0A6G2DBC0"/>
<dbReference type="Gene3D" id="3.40.630.30">
    <property type="match status" value="1"/>
</dbReference>
<dbReference type="Proteomes" id="UP000483094">
    <property type="component" value="Unassembled WGS sequence"/>
</dbReference>
<dbReference type="GO" id="GO:0016740">
    <property type="term" value="F:transferase activity"/>
    <property type="evidence" value="ECO:0007669"/>
    <property type="project" value="UniProtKB-KW"/>
</dbReference>
<comment type="caution">
    <text evidence="1">The sequence shown here is derived from an EMBL/GenBank/DDBJ whole genome shotgun (WGS) entry which is preliminary data.</text>
</comment>
<dbReference type="EMBL" id="WNHQ01000660">
    <property type="protein sequence ID" value="MTV73847.1"/>
    <property type="molecule type" value="Genomic_DNA"/>
</dbReference>
<keyword evidence="1" id="KW-0808">Transferase</keyword>
<dbReference type="SUPFAM" id="SSF55729">
    <property type="entry name" value="Acyl-CoA N-acyltransferases (Nat)"/>
    <property type="match status" value="1"/>
</dbReference>
<gene>
    <name evidence="1" type="ORF">GM540_07625</name>
</gene>
<feature type="non-terminal residue" evidence="1">
    <location>
        <position position="75"/>
    </location>
</feature>
<reference evidence="1 2" key="1">
    <citation type="submission" date="2019-11" db="EMBL/GenBank/DDBJ databases">
        <title>Growth characteristics of pneumococcus vary with the chemical composition of the capsule and with environmental conditions.</title>
        <authorList>
            <person name="Tothpal A."/>
            <person name="Desobry K."/>
            <person name="Joshi S."/>
            <person name="Wyllie A.L."/>
            <person name="Weinberger D.M."/>
        </authorList>
    </citation>
    <scope>NUCLEOTIDE SEQUENCE [LARGE SCALE GENOMIC DNA]</scope>
    <source>
        <strain evidence="2">pnumococcus19F</strain>
    </source>
</reference>
<proteinExistence type="predicted"/>
<organism evidence="1 2">
    <name type="scientific">Streptococcus pneumoniae</name>
    <dbReference type="NCBI Taxonomy" id="1313"/>
    <lineage>
        <taxon>Bacteria</taxon>
        <taxon>Bacillati</taxon>
        <taxon>Bacillota</taxon>
        <taxon>Bacilli</taxon>
        <taxon>Lactobacillales</taxon>
        <taxon>Streptococcaceae</taxon>
        <taxon>Streptococcus</taxon>
    </lineage>
</organism>
<dbReference type="InterPro" id="IPR016181">
    <property type="entry name" value="Acyl_CoA_acyltransferase"/>
</dbReference>
<evidence type="ECO:0000313" key="1">
    <source>
        <dbReference type="EMBL" id="MTV73847.1"/>
    </source>
</evidence>